<feature type="domain" description="SSD" evidence="9">
    <location>
        <begin position="555"/>
        <end position="681"/>
    </location>
</feature>
<feature type="transmembrane region" description="Helical" evidence="8">
    <location>
        <begin position="626"/>
        <end position="648"/>
    </location>
</feature>
<comment type="similarity">
    <text evidence="2">Belongs to the resistance-nodulation-cell division (RND) (TC 2.A.6) family. MmpL subfamily.</text>
</comment>
<accession>A0ABT1P5V4</accession>
<sequence length="731" mass="77246">MSSRLGTGRFGLVLWAVVIGWLGVAAVLGPLQGKLTKAESNDNAAFLPRSSQSARVDQLLTQRFATGDALPALIVYQRPTGLTPADRNALVADAARLRGLPDIGRPTLPSPGSAKGAPRLWSADGTVAVTVVPVTAHGLKVRQAVDAIKRRLRTVPGLRTYVTGPAGISADAISVFSSIDFRLLAATVALVLVLLLVVYRSPVLAFVPLLVVGLAYVLASGLVYVLATRGGLLVNSQATSLMLILMFGAGTDYCLLLIARYQDELRRHSSSAAAMRAALGRVWGSVFFSGLTVIASLAALFATRLGSTRVIAPVGIIGVGCVLLAAFTLLPALLVLLGRRAFGRRRLDAQERSGGWERIARAVLTRPWWAVAGTLVLLAVGSLGAIRYTDDVNLLNAFRAHTSSAAGYQAIAHAFPAGTAAPTTVLVERTGGPLRESDLAAASTALRPVRDIASVAPLPVRSTDGRIGELRVVLDVDPYGSAGLARLADIRHRLSTQLPSGTRALVGGDPAVQLDTKYAADHDLRVVVPLVLTIILVILVALLRALVAPLYLIGTVVASFFGAFGISVFVFRVLLHQHGINPVEPTFAFLFLVALGVDYNIFLMARVRQETRSHDTRTAVAVGLRATGSVITSAGVILAGTFAVLMVLPLVMLFQLGFTVCVGVLLDTFLVRTALVPALTHLLGERSWWPGRTLTTQPTTTVHREPTQPWPRQSPKEAGNGPSSPAPRGGS</sequence>
<evidence type="ECO:0000313" key="10">
    <source>
        <dbReference type="EMBL" id="MCQ4040751.1"/>
    </source>
</evidence>
<feature type="transmembrane region" description="Helical" evidence="8">
    <location>
        <begin position="181"/>
        <end position="199"/>
    </location>
</feature>
<keyword evidence="4 8" id="KW-0812">Transmembrane</keyword>
<reference evidence="10 11" key="1">
    <citation type="submission" date="2022-06" db="EMBL/GenBank/DDBJ databases">
        <title>Draft genome sequence of type strain Streptomyces rubrisoli DSM 42083.</title>
        <authorList>
            <person name="Duangmal K."/>
            <person name="Klaysubun C."/>
        </authorList>
    </citation>
    <scope>NUCLEOTIDE SEQUENCE [LARGE SCALE GENOMIC DNA]</scope>
    <source>
        <strain evidence="10 11">DSM 42083</strain>
    </source>
</reference>
<dbReference type="PANTHER" id="PTHR33406:SF6">
    <property type="entry name" value="MEMBRANE PROTEIN YDGH-RELATED"/>
    <property type="match status" value="1"/>
</dbReference>
<feature type="transmembrane region" description="Helical" evidence="8">
    <location>
        <begin position="524"/>
        <end position="543"/>
    </location>
</feature>
<name>A0ABT1P5V4_9ACTN</name>
<evidence type="ECO:0000256" key="6">
    <source>
        <dbReference type="ARBA" id="ARBA00023136"/>
    </source>
</evidence>
<dbReference type="PROSITE" id="PS50156">
    <property type="entry name" value="SSD"/>
    <property type="match status" value="2"/>
</dbReference>
<keyword evidence="5 8" id="KW-1133">Transmembrane helix</keyword>
<feature type="transmembrane region" description="Helical" evidence="8">
    <location>
        <begin position="282"/>
        <end position="302"/>
    </location>
</feature>
<keyword evidence="6 8" id="KW-0472">Membrane</keyword>
<protein>
    <submittedName>
        <fullName evidence="10">MMPL family transporter</fullName>
    </submittedName>
</protein>
<comment type="caution">
    <text evidence="10">The sequence shown here is derived from an EMBL/GenBank/DDBJ whole genome shotgun (WGS) entry which is preliminary data.</text>
</comment>
<feature type="transmembrane region" description="Helical" evidence="8">
    <location>
        <begin position="239"/>
        <end position="261"/>
    </location>
</feature>
<evidence type="ECO:0000256" key="8">
    <source>
        <dbReference type="SAM" id="Phobius"/>
    </source>
</evidence>
<feature type="transmembrane region" description="Helical" evidence="8">
    <location>
        <begin position="12"/>
        <end position="31"/>
    </location>
</feature>
<dbReference type="EMBL" id="JANFNH010000001">
    <property type="protein sequence ID" value="MCQ4040751.1"/>
    <property type="molecule type" value="Genomic_DNA"/>
</dbReference>
<evidence type="ECO:0000256" key="4">
    <source>
        <dbReference type="ARBA" id="ARBA00022692"/>
    </source>
</evidence>
<feature type="transmembrane region" description="Helical" evidence="8">
    <location>
        <begin position="368"/>
        <end position="388"/>
    </location>
</feature>
<dbReference type="InterPro" id="IPR004869">
    <property type="entry name" value="MMPL_dom"/>
</dbReference>
<evidence type="ECO:0000256" key="1">
    <source>
        <dbReference type="ARBA" id="ARBA00004651"/>
    </source>
</evidence>
<dbReference type="SUPFAM" id="SSF82866">
    <property type="entry name" value="Multidrug efflux transporter AcrB transmembrane domain"/>
    <property type="match status" value="2"/>
</dbReference>
<dbReference type="RefSeq" id="WP_255924691.1">
    <property type="nucleotide sequence ID" value="NZ_JANFNH010000001.1"/>
</dbReference>
<dbReference type="InterPro" id="IPR000731">
    <property type="entry name" value="SSD"/>
</dbReference>
<evidence type="ECO:0000256" key="2">
    <source>
        <dbReference type="ARBA" id="ARBA00010157"/>
    </source>
</evidence>
<feature type="transmembrane region" description="Helical" evidence="8">
    <location>
        <begin position="587"/>
        <end position="605"/>
    </location>
</feature>
<dbReference type="Pfam" id="PF03176">
    <property type="entry name" value="MMPL"/>
    <property type="match status" value="2"/>
</dbReference>
<gene>
    <name evidence="10" type="ORF">NON19_01610</name>
</gene>
<proteinExistence type="inferred from homology"/>
<feature type="transmembrane region" description="Helical" evidence="8">
    <location>
        <begin position="550"/>
        <end position="575"/>
    </location>
</feature>
<dbReference type="Proteomes" id="UP001206206">
    <property type="component" value="Unassembled WGS sequence"/>
</dbReference>
<dbReference type="PANTHER" id="PTHR33406">
    <property type="entry name" value="MEMBRANE PROTEIN MJ1562-RELATED"/>
    <property type="match status" value="1"/>
</dbReference>
<evidence type="ECO:0000313" key="11">
    <source>
        <dbReference type="Proteomes" id="UP001206206"/>
    </source>
</evidence>
<feature type="transmembrane region" description="Helical" evidence="8">
    <location>
        <begin position="314"/>
        <end position="337"/>
    </location>
</feature>
<evidence type="ECO:0000256" key="5">
    <source>
        <dbReference type="ARBA" id="ARBA00022989"/>
    </source>
</evidence>
<evidence type="ECO:0000256" key="7">
    <source>
        <dbReference type="SAM" id="MobiDB-lite"/>
    </source>
</evidence>
<dbReference type="Gene3D" id="1.20.1640.10">
    <property type="entry name" value="Multidrug efflux transporter AcrB transmembrane domain"/>
    <property type="match status" value="2"/>
</dbReference>
<keyword evidence="11" id="KW-1185">Reference proteome</keyword>
<comment type="subcellular location">
    <subcellularLocation>
        <location evidence="1">Cell membrane</location>
        <topology evidence="1">Multi-pass membrane protein</topology>
    </subcellularLocation>
</comment>
<organism evidence="10 11">
    <name type="scientific">Streptantibioticus rubrisoli</name>
    <dbReference type="NCBI Taxonomy" id="1387313"/>
    <lineage>
        <taxon>Bacteria</taxon>
        <taxon>Bacillati</taxon>
        <taxon>Actinomycetota</taxon>
        <taxon>Actinomycetes</taxon>
        <taxon>Kitasatosporales</taxon>
        <taxon>Streptomycetaceae</taxon>
        <taxon>Streptantibioticus</taxon>
    </lineage>
</organism>
<evidence type="ECO:0000259" key="9">
    <source>
        <dbReference type="PROSITE" id="PS50156"/>
    </source>
</evidence>
<feature type="domain" description="SSD" evidence="9">
    <location>
        <begin position="171"/>
        <end position="336"/>
    </location>
</feature>
<feature type="region of interest" description="Disordered" evidence="7">
    <location>
        <begin position="694"/>
        <end position="731"/>
    </location>
</feature>
<feature type="transmembrane region" description="Helical" evidence="8">
    <location>
        <begin position="654"/>
        <end position="679"/>
    </location>
</feature>
<dbReference type="InterPro" id="IPR050545">
    <property type="entry name" value="Mycobact_MmpL"/>
</dbReference>
<evidence type="ECO:0000256" key="3">
    <source>
        <dbReference type="ARBA" id="ARBA00022475"/>
    </source>
</evidence>
<keyword evidence="3" id="KW-1003">Cell membrane</keyword>
<feature type="transmembrane region" description="Helical" evidence="8">
    <location>
        <begin position="206"/>
        <end position="227"/>
    </location>
</feature>